<evidence type="ECO:0008006" key="5">
    <source>
        <dbReference type="Google" id="ProtNLM"/>
    </source>
</evidence>
<keyword evidence="2" id="KW-0732">Signal</keyword>
<dbReference type="EMBL" id="FNDZ01000004">
    <property type="protein sequence ID" value="SDI76175.1"/>
    <property type="molecule type" value="Genomic_DNA"/>
</dbReference>
<dbReference type="RefSeq" id="WP_031576090.1">
    <property type="nucleotide sequence ID" value="NZ_FNDZ01000004.1"/>
</dbReference>
<dbReference type="InterPro" id="IPR024485">
    <property type="entry name" value="DUF2680"/>
</dbReference>
<dbReference type="Pfam" id="PF10925">
    <property type="entry name" value="DUF2680"/>
    <property type="match status" value="1"/>
</dbReference>
<feature type="signal peptide" evidence="2">
    <location>
        <begin position="1"/>
        <end position="26"/>
    </location>
</feature>
<gene>
    <name evidence="3" type="ORF">SAMN05421804_104119</name>
</gene>
<sequence>MNKISKIIAGSTLAVAMGITSLTVFAAAKYDNPWEALAGITGKSIEEIEEEHFEEGKMLYEIAEDEGKLEEFRNEVLEQKKEVIEERVKEGSLSRERADQILENIENGTGPCGGGVAGQNYGLGFGKGMGRGMMNGGFGGFGRNR</sequence>
<feature type="chain" id="PRO_5010336104" description="DUF2680 domain-containing protein" evidence="2">
    <location>
        <begin position="27"/>
        <end position="145"/>
    </location>
</feature>
<evidence type="ECO:0000313" key="4">
    <source>
        <dbReference type="Proteomes" id="UP000183255"/>
    </source>
</evidence>
<evidence type="ECO:0000313" key="3">
    <source>
        <dbReference type="EMBL" id="SDI76175.1"/>
    </source>
</evidence>
<name>A0A1G8N7U3_9CLOT</name>
<evidence type="ECO:0000256" key="2">
    <source>
        <dbReference type="SAM" id="SignalP"/>
    </source>
</evidence>
<keyword evidence="1" id="KW-0175">Coiled coil</keyword>
<feature type="coiled-coil region" evidence="1">
    <location>
        <begin position="62"/>
        <end position="89"/>
    </location>
</feature>
<evidence type="ECO:0000256" key="1">
    <source>
        <dbReference type="SAM" id="Coils"/>
    </source>
</evidence>
<dbReference type="AlphaFoldDB" id="A0A1G8N7U3"/>
<protein>
    <recommendedName>
        <fullName evidence="5">DUF2680 domain-containing protein</fullName>
    </recommendedName>
</protein>
<organism evidence="3 4">
    <name type="scientific">Proteiniclasticum ruminis</name>
    <dbReference type="NCBI Taxonomy" id="398199"/>
    <lineage>
        <taxon>Bacteria</taxon>
        <taxon>Bacillati</taxon>
        <taxon>Bacillota</taxon>
        <taxon>Clostridia</taxon>
        <taxon>Eubacteriales</taxon>
        <taxon>Clostridiaceae</taxon>
        <taxon>Proteiniclasticum</taxon>
    </lineage>
</organism>
<dbReference type="Proteomes" id="UP000183255">
    <property type="component" value="Unassembled WGS sequence"/>
</dbReference>
<proteinExistence type="predicted"/>
<reference evidence="3 4" key="1">
    <citation type="submission" date="2016-10" db="EMBL/GenBank/DDBJ databases">
        <authorList>
            <person name="de Groot N.N."/>
        </authorList>
    </citation>
    <scope>NUCLEOTIDE SEQUENCE [LARGE SCALE GENOMIC DNA]</scope>
    <source>
        <strain evidence="3 4">CGMCC 1.5058</strain>
    </source>
</reference>
<accession>A0A1G8N7U3</accession>